<organism evidence="3 4">
    <name type="scientific">Candida theae</name>
    <dbReference type="NCBI Taxonomy" id="1198502"/>
    <lineage>
        <taxon>Eukaryota</taxon>
        <taxon>Fungi</taxon>
        <taxon>Dikarya</taxon>
        <taxon>Ascomycota</taxon>
        <taxon>Saccharomycotina</taxon>
        <taxon>Pichiomycetes</taxon>
        <taxon>Debaryomycetaceae</taxon>
        <taxon>Candida/Lodderomyces clade</taxon>
        <taxon>Candida</taxon>
    </lineage>
</organism>
<feature type="compositionally biased region" description="Basic and acidic residues" evidence="2">
    <location>
        <begin position="397"/>
        <end position="412"/>
    </location>
</feature>
<evidence type="ECO:0000313" key="3">
    <source>
        <dbReference type="EMBL" id="KAI5964396.1"/>
    </source>
</evidence>
<evidence type="ECO:0000256" key="2">
    <source>
        <dbReference type="SAM" id="MobiDB-lite"/>
    </source>
</evidence>
<dbReference type="RefSeq" id="XP_051610403.1">
    <property type="nucleotide sequence ID" value="XM_051750237.1"/>
</dbReference>
<gene>
    <name evidence="3" type="ORF">KGF57_001069</name>
</gene>
<dbReference type="Proteomes" id="UP001204833">
    <property type="component" value="Unassembled WGS sequence"/>
</dbReference>
<keyword evidence="4" id="KW-1185">Reference proteome</keyword>
<dbReference type="EMBL" id="JAIHNG010000048">
    <property type="protein sequence ID" value="KAI5964396.1"/>
    <property type="molecule type" value="Genomic_DNA"/>
</dbReference>
<feature type="coiled-coil region" evidence="1">
    <location>
        <begin position="75"/>
        <end position="122"/>
    </location>
</feature>
<name>A0AAD5BHN8_9ASCO</name>
<feature type="compositionally biased region" description="Acidic residues" evidence="2">
    <location>
        <begin position="374"/>
        <end position="396"/>
    </location>
</feature>
<protein>
    <submittedName>
        <fullName evidence="3">Uncharacterized protein</fullName>
    </submittedName>
</protein>
<accession>A0AAD5BHN8</accession>
<feature type="region of interest" description="Disordered" evidence="2">
    <location>
        <begin position="49"/>
        <end position="70"/>
    </location>
</feature>
<feature type="compositionally biased region" description="Polar residues" evidence="2">
    <location>
        <begin position="49"/>
        <end position="63"/>
    </location>
</feature>
<reference evidence="3 4" key="1">
    <citation type="journal article" date="2022" name="DNA Res.">
        <title>Genome analysis of five recently described species of the CUG-Ser clade uncovers Candida theae as a new hybrid lineage with pathogenic potential in the Candida parapsilosis species complex.</title>
        <authorList>
            <person name="Mixao V."/>
            <person name="Del Olmo V."/>
            <person name="Hegedusova E."/>
            <person name="Saus E."/>
            <person name="Pryszcz L."/>
            <person name="Cillingova A."/>
            <person name="Nosek J."/>
            <person name="Gabaldon T."/>
        </authorList>
    </citation>
    <scope>NUCLEOTIDE SEQUENCE [LARGE SCALE GENOMIC DNA]</scope>
    <source>
        <strain evidence="3 4">CBS 12239</strain>
    </source>
</reference>
<evidence type="ECO:0000313" key="4">
    <source>
        <dbReference type="Proteomes" id="UP001204833"/>
    </source>
</evidence>
<feature type="compositionally biased region" description="Basic and acidic residues" evidence="2">
    <location>
        <begin position="361"/>
        <end position="372"/>
    </location>
</feature>
<dbReference type="AlphaFoldDB" id="A0AAD5BHN8"/>
<feature type="region of interest" description="Disordered" evidence="2">
    <location>
        <begin position="361"/>
        <end position="423"/>
    </location>
</feature>
<feature type="compositionally biased region" description="Polar residues" evidence="2">
    <location>
        <begin position="413"/>
        <end position="423"/>
    </location>
</feature>
<proteinExistence type="predicted"/>
<dbReference type="GeneID" id="76149128"/>
<keyword evidence="1" id="KW-0175">Coiled coil</keyword>
<comment type="caution">
    <text evidence="3">The sequence shown here is derived from an EMBL/GenBank/DDBJ whole genome shotgun (WGS) entry which is preliminary data.</text>
</comment>
<evidence type="ECO:0000256" key="1">
    <source>
        <dbReference type="SAM" id="Coils"/>
    </source>
</evidence>
<sequence length="423" mass="49196">MSTIATRITEEEQKINHINEEIRQLGQKVTKSYLEPILAKQQQFQINKSGQLHQQPQLHNNGSDAGPKDLHHLSITQLNTESELIHEQIQELEKLNQIKTNLEEIEQLLSNLQLSINSLLDLQHLYQLFKQIQDFPTANYMIYKQIVRKVAALHLQFVDKLNEYLTLILPNEFTILHASAIGDFNQFVIKNGCNLSVYANYRTKWDEMIDAIFNNQQEVDIVKEDDVDSEEMEIKLTKGTDFITSLINFVKFINKVNHPPIKNYLNSKISKLVAGRLFHNVEAIVHDKQRITQLNELINLCEETSWNFMNKIEGGGTMEERLNKLHLEWVIDDYVGKIRRILATASFGELKYAEEAIVDKKSEEEPEEKIVANEDTDWDESWDDKWDEEGEEEEEQTQAKEAHESKQPDDYNKQNNVKISPVP</sequence>